<dbReference type="InterPro" id="IPR001633">
    <property type="entry name" value="EAL_dom"/>
</dbReference>
<dbReference type="PROSITE" id="PS50887">
    <property type="entry name" value="GGDEF"/>
    <property type="match status" value="1"/>
</dbReference>
<keyword evidence="1" id="KW-0472">Membrane</keyword>
<accession>A0ABU3KPX6</accession>
<evidence type="ECO:0000313" key="5">
    <source>
        <dbReference type="Proteomes" id="UP001321700"/>
    </source>
</evidence>
<evidence type="ECO:0000313" key="4">
    <source>
        <dbReference type="EMBL" id="MDT7519879.1"/>
    </source>
</evidence>
<dbReference type="Gene3D" id="3.30.450.20">
    <property type="entry name" value="PAS domain"/>
    <property type="match status" value="2"/>
</dbReference>
<dbReference type="Pfam" id="PF12860">
    <property type="entry name" value="PAS_7"/>
    <property type="match status" value="1"/>
</dbReference>
<dbReference type="EMBL" id="JAVBIK010000001">
    <property type="protein sequence ID" value="MDT7519879.1"/>
    <property type="molecule type" value="Genomic_DNA"/>
</dbReference>
<organism evidence="4 5">
    <name type="scientific">Rhodoferax potami</name>
    <dbReference type="NCBI Taxonomy" id="3068338"/>
    <lineage>
        <taxon>Bacteria</taxon>
        <taxon>Pseudomonadati</taxon>
        <taxon>Pseudomonadota</taxon>
        <taxon>Betaproteobacteria</taxon>
        <taxon>Burkholderiales</taxon>
        <taxon>Comamonadaceae</taxon>
        <taxon>Rhodoferax</taxon>
    </lineage>
</organism>
<sequence length="883" mass="97169">MAKFTFKVHHALVAVTALLIFAILAASTVLIRDLHKNAVTEAQAQATRFVTGAQAAVNRSLLGIDVLLASMGSLLGLENMQADWLEGPLAGKLIQGATRQNLLVRHVWLVDAQGTVLASSSSPAPDAPLEIPEGFLNEALSPPVSMLAISRPFLSPSSAEMVLLFARHLSLADGSKLLAIAEVPVNLLTTVLVQGADISQLEATIERSNGYLLASVPPQESLSGLALSPVMSPQSQFAVQTMPSRIQNRPALVASRPMLYNDLLITASIPMDTALEEWTFQARLIGMLSLLFSLMIAAAGYAGLRYVQSMGRAQRSISHAKATTDQALESMESGFLLLDAERKVITWNRRYLEIYPWQAPHIRVGHSFEALLMVTAVETLGDVPRETLQQWVTTRMELLQHGVHNHEREFPNGRIIEITERPTPGGGVVITYQDVTRLRRASAEIEQLAFFDPLTSLPNRRLLSDRLQQALTTSVRSGRRGALLFMDLDHFKTLNDTSGHDVGDMLLQQVAARIKACVREGDTVARLGGDEFVVMLLDLSPETLEAARQARLVGDNILRAMAEPFELGDKQHRSSCSLGATLFGDTEQDAAELLKQADIAMYQVKNNGRNAFCFFDPGMLTAIEARARLEVDLRKSLDDQHFELYYQQQVNEEGQVVGAEALVRWHHLDNGLVLPGQFIGLAEETGLILPMGQWVLEQACTQLAMWQRQPRSRDLQLSVNVSARQFRQADFVDRVARILRSTGARADLLKLELTESLVLDNVEDTIQKMNALKTLGVRFSMDDFGTGHSSLSYLTRLPLDQLKIDQSFVRNIGSQSTDSIIIQTIIGMGNNLGLEVLAEGVETEAQRDFLSAHGCHLKQGFLFGPPLPAPEFIKALHAEEISL</sequence>
<dbReference type="RefSeq" id="WP_313875528.1">
    <property type="nucleotide sequence ID" value="NZ_JAVBIK010000001.1"/>
</dbReference>
<dbReference type="InterPro" id="IPR029787">
    <property type="entry name" value="Nucleotide_cyclase"/>
</dbReference>
<feature type="domain" description="GGDEF" evidence="3">
    <location>
        <begin position="479"/>
        <end position="617"/>
    </location>
</feature>
<dbReference type="InterPro" id="IPR000160">
    <property type="entry name" value="GGDEF_dom"/>
</dbReference>
<dbReference type="Gene3D" id="3.20.20.450">
    <property type="entry name" value="EAL domain"/>
    <property type="match status" value="1"/>
</dbReference>
<dbReference type="SUPFAM" id="SSF55785">
    <property type="entry name" value="PYP-like sensor domain (PAS domain)"/>
    <property type="match status" value="1"/>
</dbReference>
<keyword evidence="1" id="KW-1133">Transmembrane helix</keyword>
<feature type="transmembrane region" description="Helical" evidence="1">
    <location>
        <begin position="284"/>
        <end position="307"/>
    </location>
</feature>
<dbReference type="SUPFAM" id="SSF55073">
    <property type="entry name" value="Nucleotide cyclase"/>
    <property type="match status" value="1"/>
</dbReference>
<dbReference type="InterPro" id="IPR052155">
    <property type="entry name" value="Biofilm_reg_signaling"/>
</dbReference>
<dbReference type="Pfam" id="PF00990">
    <property type="entry name" value="GGDEF"/>
    <property type="match status" value="1"/>
</dbReference>
<dbReference type="PANTHER" id="PTHR44757:SF2">
    <property type="entry name" value="BIOFILM ARCHITECTURE MAINTENANCE PROTEIN MBAA"/>
    <property type="match status" value="1"/>
</dbReference>
<proteinExistence type="predicted"/>
<dbReference type="InterPro" id="IPR035919">
    <property type="entry name" value="EAL_sf"/>
</dbReference>
<protein>
    <submittedName>
        <fullName evidence="4">EAL domain-containing protein</fullName>
    </submittedName>
</protein>
<dbReference type="SUPFAM" id="SSF141868">
    <property type="entry name" value="EAL domain-like"/>
    <property type="match status" value="1"/>
</dbReference>
<dbReference type="Pfam" id="PF00563">
    <property type="entry name" value="EAL"/>
    <property type="match status" value="1"/>
</dbReference>
<keyword evidence="1" id="KW-0812">Transmembrane</keyword>
<gene>
    <name evidence="4" type="ORF">RAE19_14370</name>
</gene>
<dbReference type="PROSITE" id="PS50883">
    <property type="entry name" value="EAL"/>
    <property type="match status" value="1"/>
</dbReference>
<dbReference type="PANTHER" id="PTHR44757">
    <property type="entry name" value="DIGUANYLATE CYCLASE DGCP"/>
    <property type="match status" value="1"/>
</dbReference>
<keyword evidence="5" id="KW-1185">Reference proteome</keyword>
<dbReference type="NCBIfam" id="TIGR00254">
    <property type="entry name" value="GGDEF"/>
    <property type="match status" value="1"/>
</dbReference>
<dbReference type="CDD" id="cd01949">
    <property type="entry name" value="GGDEF"/>
    <property type="match status" value="1"/>
</dbReference>
<evidence type="ECO:0000259" key="2">
    <source>
        <dbReference type="PROSITE" id="PS50883"/>
    </source>
</evidence>
<dbReference type="Gene3D" id="3.30.70.270">
    <property type="match status" value="1"/>
</dbReference>
<dbReference type="InterPro" id="IPR043128">
    <property type="entry name" value="Rev_trsase/Diguanyl_cyclase"/>
</dbReference>
<evidence type="ECO:0000259" key="3">
    <source>
        <dbReference type="PROSITE" id="PS50887"/>
    </source>
</evidence>
<comment type="caution">
    <text evidence="4">The sequence shown here is derived from an EMBL/GenBank/DDBJ whole genome shotgun (WGS) entry which is preliminary data.</text>
</comment>
<dbReference type="SMART" id="SM00052">
    <property type="entry name" value="EAL"/>
    <property type="match status" value="1"/>
</dbReference>
<dbReference type="Proteomes" id="UP001321700">
    <property type="component" value="Unassembled WGS sequence"/>
</dbReference>
<dbReference type="CDD" id="cd01948">
    <property type="entry name" value="EAL"/>
    <property type="match status" value="1"/>
</dbReference>
<dbReference type="SMART" id="SM00267">
    <property type="entry name" value="GGDEF"/>
    <property type="match status" value="1"/>
</dbReference>
<name>A0ABU3KPX6_9BURK</name>
<reference evidence="4 5" key="1">
    <citation type="submission" date="2023-08" db="EMBL/GenBank/DDBJ databases">
        <title>Rhodoferax potami sp. nov. and Rhodoferax mekongensis sp. nov., isolated from the Mekong River in Thailand.</title>
        <authorList>
            <person name="Kitikhun S."/>
            <person name="Charoenyingcharoen P."/>
            <person name="Siriarchawattana P."/>
            <person name="Likhitrattanapisal S."/>
            <person name="Nilsakha T."/>
            <person name="Chanpet A."/>
            <person name="Rattanawaree P."/>
            <person name="Ingsriswang S."/>
        </authorList>
    </citation>
    <scope>NUCLEOTIDE SEQUENCE [LARGE SCALE GENOMIC DNA]</scope>
    <source>
        <strain evidence="4 5">TBRC 17660</strain>
    </source>
</reference>
<dbReference type="InterPro" id="IPR035965">
    <property type="entry name" value="PAS-like_dom_sf"/>
</dbReference>
<feature type="domain" description="EAL" evidence="2">
    <location>
        <begin position="626"/>
        <end position="880"/>
    </location>
</feature>
<evidence type="ECO:0000256" key="1">
    <source>
        <dbReference type="SAM" id="Phobius"/>
    </source>
</evidence>